<sequence>MPERPILFSKCNTDISMKARVETVNQNSAVRESAESATAWHQKPIYYNRDGGGSGGSGSSSGGIYLDLITASSENLRQHKDGQYRLPAVSTLAGITHEFSKIRHGPVQ</sequence>
<comment type="caution">
    <text evidence="1">The sequence shown here is derived from an EMBL/GenBank/DDBJ whole genome shotgun (WGS) entry which is preliminary data.</text>
</comment>
<gene>
    <name evidence="2" type="ORF">HPP92_007529</name>
    <name evidence="1" type="ORF">HPP92_007753</name>
</gene>
<name>A0A835RN25_VANPL</name>
<accession>A0A835RN25</accession>
<protein>
    <submittedName>
        <fullName evidence="1">Uncharacterized protein</fullName>
    </submittedName>
</protein>
<evidence type="ECO:0000313" key="3">
    <source>
        <dbReference type="Proteomes" id="UP000636800"/>
    </source>
</evidence>
<dbReference type="EMBL" id="JADCNL010000003">
    <property type="protein sequence ID" value="KAG0488942.1"/>
    <property type="molecule type" value="Genomic_DNA"/>
</dbReference>
<evidence type="ECO:0000313" key="2">
    <source>
        <dbReference type="EMBL" id="KAG0490666.1"/>
    </source>
</evidence>
<organism evidence="1 3">
    <name type="scientific">Vanilla planifolia</name>
    <name type="common">Vanilla</name>
    <dbReference type="NCBI Taxonomy" id="51239"/>
    <lineage>
        <taxon>Eukaryota</taxon>
        <taxon>Viridiplantae</taxon>
        <taxon>Streptophyta</taxon>
        <taxon>Embryophyta</taxon>
        <taxon>Tracheophyta</taxon>
        <taxon>Spermatophyta</taxon>
        <taxon>Magnoliopsida</taxon>
        <taxon>Liliopsida</taxon>
        <taxon>Asparagales</taxon>
        <taxon>Orchidaceae</taxon>
        <taxon>Vanilloideae</taxon>
        <taxon>Vanilleae</taxon>
        <taxon>Vanilla</taxon>
    </lineage>
</organism>
<dbReference type="EMBL" id="JADCNM010000003">
    <property type="protein sequence ID" value="KAG0490666.1"/>
    <property type="molecule type" value="Genomic_DNA"/>
</dbReference>
<dbReference type="Proteomes" id="UP000639772">
    <property type="component" value="Chromosome 3"/>
</dbReference>
<dbReference type="Proteomes" id="UP000636800">
    <property type="component" value="Chromosome 3"/>
</dbReference>
<evidence type="ECO:0000313" key="1">
    <source>
        <dbReference type="EMBL" id="KAG0488942.1"/>
    </source>
</evidence>
<dbReference type="AlphaFoldDB" id="A0A835RN25"/>
<keyword evidence="3" id="KW-1185">Reference proteome</keyword>
<evidence type="ECO:0000313" key="4">
    <source>
        <dbReference type="Proteomes" id="UP000639772"/>
    </source>
</evidence>
<proteinExistence type="predicted"/>
<reference evidence="3 4" key="1">
    <citation type="journal article" date="2020" name="Nat. Food">
        <title>A phased Vanilla planifolia genome enables genetic improvement of flavour and production.</title>
        <authorList>
            <person name="Hasing T."/>
            <person name="Tang H."/>
            <person name="Brym M."/>
            <person name="Khazi F."/>
            <person name="Huang T."/>
            <person name="Chambers A.H."/>
        </authorList>
    </citation>
    <scope>NUCLEOTIDE SEQUENCE [LARGE SCALE GENOMIC DNA]</scope>
    <source>
        <tissue evidence="1">Leaf</tissue>
    </source>
</reference>